<dbReference type="SUPFAM" id="SSF74653">
    <property type="entry name" value="TolA/TonB C-terminal domain"/>
    <property type="match status" value="1"/>
</dbReference>
<organism evidence="13 14">
    <name type="scientific">Roseateles oligotrophus</name>
    <dbReference type="NCBI Taxonomy" id="1769250"/>
    <lineage>
        <taxon>Bacteria</taxon>
        <taxon>Pseudomonadati</taxon>
        <taxon>Pseudomonadota</taxon>
        <taxon>Betaproteobacteria</taxon>
        <taxon>Burkholderiales</taxon>
        <taxon>Sphaerotilaceae</taxon>
        <taxon>Roseateles</taxon>
    </lineage>
</organism>
<keyword evidence="8 11" id="KW-1133">Transmembrane helix</keyword>
<keyword evidence="9 11" id="KW-0472">Membrane</keyword>
<sequence>MVPYQDLTKPGRSLLLGCVLLGHLVAAWALWQSVGARQMTSKPEPIVLNLIAPALPPSAEPKSPPLRSMPVKSSSPAPTPEAQAPLSTTPATLSISQTAAPAEAATQIAAAISTQVPAPPQATAAPPSIGPRQLAPGAMRYLVEPQMTVPLASRRLGESGVVHLRIVVDARGFLKEVSLKKSAGFPRLDQQALQDIRSARFAPYLENGHPVEWETVALLSYELER</sequence>
<dbReference type="PROSITE" id="PS52015">
    <property type="entry name" value="TONB_CTD"/>
    <property type="match status" value="1"/>
</dbReference>
<dbReference type="PANTHER" id="PTHR33446:SF2">
    <property type="entry name" value="PROTEIN TONB"/>
    <property type="match status" value="1"/>
</dbReference>
<keyword evidence="5" id="KW-0997">Cell inner membrane</keyword>
<dbReference type="InterPro" id="IPR037682">
    <property type="entry name" value="TonB_C"/>
</dbReference>
<proteinExistence type="inferred from homology"/>
<feature type="region of interest" description="Disordered" evidence="10">
    <location>
        <begin position="58"/>
        <end position="89"/>
    </location>
</feature>
<evidence type="ECO:0000256" key="11">
    <source>
        <dbReference type="SAM" id="Phobius"/>
    </source>
</evidence>
<evidence type="ECO:0000313" key="13">
    <source>
        <dbReference type="EMBL" id="MCV2370433.1"/>
    </source>
</evidence>
<evidence type="ECO:0000256" key="4">
    <source>
        <dbReference type="ARBA" id="ARBA00022475"/>
    </source>
</evidence>
<dbReference type="PANTHER" id="PTHR33446">
    <property type="entry name" value="PROTEIN TONB-RELATED"/>
    <property type="match status" value="1"/>
</dbReference>
<keyword evidence="6 11" id="KW-0812">Transmembrane</keyword>
<dbReference type="Gene3D" id="3.30.1150.10">
    <property type="match status" value="1"/>
</dbReference>
<name>A0ABT2YK60_9BURK</name>
<evidence type="ECO:0000256" key="7">
    <source>
        <dbReference type="ARBA" id="ARBA00022927"/>
    </source>
</evidence>
<dbReference type="InterPro" id="IPR051045">
    <property type="entry name" value="TonB-dependent_transducer"/>
</dbReference>
<evidence type="ECO:0000256" key="3">
    <source>
        <dbReference type="ARBA" id="ARBA00022448"/>
    </source>
</evidence>
<dbReference type="EMBL" id="JAJIRN010000009">
    <property type="protein sequence ID" value="MCV2370433.1"/>
    <property type="molecule type" value="Genomic_DNA"/>
</dbReference>
<dbReference type="NCBIfam" id="TIGR01352">
    <property type="entry name" value="tonB_Cterm"/>
    <property type="match status" value="1"/>
</dbReference>
<feature type="domain" description="TonB C-terminal" evidence="12">
    <location>
        <begin position="134"/>
        <end position="225"/>
    </location>
</feature>
<dbReference type="Pfam" id="PF03544">
    <property type="entry name" value="TonB_C"/>
    <property type="match status" value="1"/>
</dbReference>
<evidence type="ECO:0000256" key="5">
    <source>
        <dbReference type="ARBA" id="ARBA00022519"/>
    </source>
</evidence>
<evidence type="ECO:0000256" key="6">
    <source>
        <dbReference type="ARBA" id="ARBA00022692"/>
    </source>
</evidence>
<protein>
    <submittedName>
        <fullName evidence="13">TonB family protein</fullName>
    </submittedName>
</protein>
<evidence type="ECO:0000313" key="14">
    <source>
        <dbReference type="Proteomes" id="UP001209701"/>
    </source>
</evidence>
<keyword evidence="7" id="KW-0653">Protein transport</keyword>
<keyword evidence="4" id="KW-1003">Cell membrane</keyword>
<dbReference type="Proteomes" id="UP001209701">
    <property type="component" value="Unassembled WGS sequence"/>
</dbReference>
<evidence type="ECO:0000259" key="12">
    <source>
        <dbReference type="PROSITE" id="PS52015"/>
    </source>
</evidence>
<comment type="caution">
    <text evidence="13">The sequence shown here is derived from an EMBL/GenBank/DDBJ whole genome shotgun (WGS) entry which is preliminary data.</text>
</comment>
<evidence type="ECO:0000256" key="1">
    <source>
        <dbReference type="ARBA" id="ARBA00004383"/>
    </source>
</evidence>
<dbReference type="InterPro" id="IPR006260">
    <property type="entry name" value="TonB/TolA_C"/>
</dbReference>
<comment type="subcellular location">
    <subcellularLocation>
        <location evidence="1">Cell inner membrane</location>
        <topology evidence="1">Single-pass membrane protein</topology>
        <orientation evidence="1">Periplasmic side</orientation>
    </subcellularLocation>
</comment>
<dbReference type="RefSeq" id="WP_263573019.1">
    <property type="nucleotide sequence ID" value="NZ_JAJIRN010000009.1"/>
</dbReference>
<gene>
    <name evidence="13" type="ORF">LNV07_20320</name>
</gene>
<evidence type="ECO:0000256" key="2">
    <source>
        <dbReference type="ARBA" id="ARBA00006555"/>
    </source>
</evidence>
<keyword evidence="3" id="KW-0813">Transport</keyword>
<feature type="transmembrane region" description="Helical" evidence="11">
    <location>
        <begin position="12"/>
        <end position="31"/>
    </location>
</feature>
<reference evidence="13 14" key="1">
    <citation type="submission" date="2021-11" db="EMBL/GenBank/DDBJ databases">
        <authorList>
            <person name="Liang Q."/>
            <person name="Mou H."/>
            <person name="Liu Z."/>
        </authorList>
    </citation>
    <scope>NUCLEOTIDE SEQUENCE [LARGE SCALE GENOMIC DNA]</scope>
    <source>
        <strain evidence="13 14">CHU3</strain>
    </source>
</reference>
<comment type="similarity">
    <text evidence="2">Belongs to the TonB family.</text>
</comment>
<accession>A0ABT2YK60</accession>
<evidence type="ECO:0000256" key="8">
    <source>
        <dbReference type="ARBA" id="ARBA00022989"/>
    </source>
</evidence>
<keyword evidence="14" id="KW-1185">Reference proteome</keyword>
<evidence type="ECO:0000256" key="10">
    <source>
        <dbReference type="SAM" id="MobiDB-lite"/>
    </source>
</evidence>
<evidence type="ECO:0000256" key="9">
    <source>
        <dbReference type="ARBA" id="ARBA00023136"/>
    </source>
</evidence>